<evidence type="ECO:0000313" key="4">
    <source>
        <dbReference type="Proteomes" id="UP001235966"/>
    </source>
</evidence>
<comment type="caution">
    <text evidence="3">The sequence shown here is derived from an EMBL/GenBank/DDBJ whole genome shotgun (WGS) entry which is preliminary data.</text>
</comment>
<dbReference type="Gene3D" id="3.40.50.300">
    <property type="entry name" value="P-loop containing nucleotide triphosphate hydrolases"/>
    <property type="match status" value="1"/>
</dbReference>
<dbReference type="InterPro" id="IPR027417">
    <property type="entry name" value="P-loop_NTPase"/>
</dbReference>
<keyword evidence="3" id="KW-0131">Cell cycle</keyword>
<sequence>MTSVAEGIGALRSVLEVGSDLVDDRVASDARAVLDSAVARTQVGDDVTVIAFAGATGSGKSSLLNALVGQELARVAALRPTTSEPLAVGTDSEPALLDWLDVSQRHVNAALAQRFSSSGKVMLIDLPDIDSIQIAHQRRAHAIIERADLTVWVLDPQKYADAIVHEDYLSHLGEHSDSLLVALNKIDLLSAAERGHVEDDLERLLRNDGVHCDIVPVSVATGEGIEYLSSRIGQKMDAANAARVKIAADLRAVAKSLGAWVVADHGKYELGAMPSFEPVVAAVAKASGADAVSSAAGGSYRVRGTRKTSWWFTRWLHNKRDPLKLVHLDKVPTTVAPTTGVVAAPAHLAVADGAGRRFASAAVAGMPRQWARDVEHRAQERLNGFLANVDPLLGTVDVEYERTPLWWRIVNVLQWLFAAVALVGYVWLGLKILGPMIGIILPDPPRVGIVEVPLLLAAGGMIAGLLFAAISRWFVGRGSERAQRRVRRRIETAVGEAAQETILAPLTGERHVYEGFIDAVKLMSRAQA</sequence>
<keyword evidence="1" id="KW-0812">Transmembrane</keyword>
<dbReference type="GO" id="GO:0051301">
    <property type="term" value="P:cell division"/>
    <property type="evidence" value="ECO:0007669"/>
    <property type="project" value="UniProtKB-KW"/>
</dbReference>
<dbReference type="PANTHER" id="PTHR42698:SF1">
    <property type="entry name" value="GTPASE ERA, MITOCHONDRIAL"/>
    <property type="match status" value="1"/>
</dbReference>
<evidence type="ECO:0000259" key="2">
    <source>
        <dbReference type="Pfam" id="PF01926"/>
    </source>
</evidence>
<dbReference type="Pfam" id="PF01926">
    <property type="entry name" value="MMR_HSR1"/>
    <property type="match status" value="1"/>
</dbReference>
<keyword evidence="3" id="KW-0132">Cell division</keyword>
<keyword evidence="4" id="KW-1185">Reference proteome</keyword>
<keyword evidence="1" id="KW-1133">Transmembrane helix</keyword>
<dbReference type="SUPFAM" id="SSF52540">
    <property type="entry name" value="P-loop containing nucleoside triphosphate hydrolases"/>
    <property type="match status" value="1"/>
</dbReference>
<protein>
    <submittedName>
        <fullName evidence="3">GTP-binding protein EngB required for normal cell division</fullName>
    </submittedName>
</protein>
<evidence type="ECO:0000313" key="3">
    <source>
        <dbReference type="EMBL" id="MDP9800052.1"/>
    </source>
</evidence>
<dbReference type="Proteomes" id="UP001235966">
    <property type="component" value="Unassembled WGS sequence"/>
</dbReference>
<keyword evidence="1" id="KW-0472">Membrane</keyword>
<feature type="transmembrane region" description="Helical" evidence="1">
    <location>
        <begin position="454"/>
        <end position="475"/>
    </location>
</feature>
<dbReference type="RefSeq" id="WP_307013925.1">
    <property type="nucleotide sequence ID" value="NZ_JAUSQW010000001.1"/>
</dbReference>
<gene>
    <name evidence="3" type="ORF">J2S49_000128</name>
</gene>
<feature type="transmembrane region" description="Helical" evidence="1">
    <location>
        <begin position="412"/>
        <end position="434"/>
    </location>
</feature>
<feature type="domain" description="G" evidence="2">
    <location>
        <begin position="50"/>
        <end position="185"/>
    </location>
</feature>
<name>A0ABT9N8L7_9ACTO</name>
<evidence type="ECO:0000256" key="1">
    <source>
        <dbReference type="SAM" id="Phobius"/>
    </source>
</evidence>
<accession>A0ABT9N8L7</accession>
<proteinExistence type="predicted"/>
<dbReference type="InterPro" id="IPR006073">
    <property type="entry name" value="GTP-bd"/>
</dbReference>
<organism evidence="3 4">
    <name type="scientific">Arcanobacterium wilhelmae</name>
    <dbReference type="NCBI Taxonomy" id="1803177"/>
    <lineage>
        <taxon>Bacteria</taxon>
        <taxon>Bacillati</taxon>
        <taxon>Actinomycetota</taxon>
        <taxon>Actinomycetes</taxon>
        <taxon>Actinomycetales</taxon>
        <taxon>Actinomycetaceae</taxon>
        <taxon>Arcanobacterium</taxon>
    </lineage>
</organism>
<dbReference type="EMBL" id="JAUSQW010000001">
    <property type="protein sequence ID" value="MDP9800052.1"/>
    <property type="molecule type" value="Genomic_DNA"/>
</dbReference>
<dbReference type="PANTHER" id="PTHR42698">
    <property type="entry name" value="GTPASE ERA"/>
    <property type="match status" value="1"/>
</dbReference>
<reference evidence="3 4" key="1">
    <citation type="submission" date="2023-07" db="EMBL/GenBank/DDBJ databases">
        <title>Sequencing the genomes of 1000 actinobacteria strains.</title>
        <authorList>
            <person name="Klenk H.-P."/>
        </authorList>
    </citation>
    <scope>NUCLEOTIDE SEQUENCE [LARGE SCALE GENOMIC DNA]</scope>
    <source>
        <strain evidence="3 4">DSM 102162</strain>
    </source>
</reference>
<dbReference type="InterPro" id="IPR005662">
    <property type="entry name" value="GTPase_Era-like"/>
</dbReference>